<dbReference type="PANTHER" id="PTHR35395">
    <property type="entry name" value="DUF6536 DOMAIN-CONTAINING PROTEIN"/>
    <property type="match status" value="1"/>
</dbReference>
<dbReference type="EMBL" id="ML994660">
    <property type="protein sequence ID" value="KAF2180134.1"/>
    <property type="molecule type" value="Genomic_DNA"/>
</dbReference>
<feature type="transmembrane region" description="Helical" evidence="1">
    <location>
        <begin position="466"/>
        <end position="485"/>
    </location>
</feature>
<sequence>MEALQNFANKFVRRDGRRTVQEWINLQFLSRDGDNVSESNVAPTRHRARLSTFLYSAARATKSVARSWSARFPGWCGGMAGFSILVAVVFLINLSTLIWAASHLDDAPYATMTMRSCKSAIGLSSWVALAVNVFSTTLLAGSNYCMQMLSSPTRDEIDAAHARSSYLNIGILSCRNVNSFRKRRILLLVALLMSSLPLHFAYNSTIVVNRATQVYDIALITPEFLSGGPWYLKERLSDDRKSHYDDRLRALQDRVMHGQFRDEKRWENISAAECKDDFNFFRSDRGSVLLVSREDSRTAGDLATSNETGTVLWFRIVAEHGPGLYWDWTEQSVDEWRVFDGQSSPIAYCLSVKVPYRCRLQIHVWFLVAIVLLNVIKFTCMLRSFWEQHGTPMVTVGDAVASFLQTPCKHSEGSCLFSERDWTNYLKVRRNSGNDSEDEEEEQGTRSKKFPEISLRYYNAVSFLRWVIYATLCMILILVGIYYFNDILVKYRGDRTYQTSLRTFWKMGFGNLYAGSSNLAAPDWCFILFQKGSKAFHRCVFGNLQTFNISIGSLPQVLISIAYIALNHHLTVMVQLRDWTRLALYRQPLRVSDPEPDSEQVSTYWLSLPYRYSIPQIISSVLLGWFASQAIFFYRNTWYDNGGHDAKYDSWYSEYPYGVGYSALGVLCAIVFGMLVFLVSVALGFQKCAPGLPLGPTNSLVIAAACHPPENDRHVARKKVQWGAVTTGNEAERAMGHCTITSRKVEPPKEGRLYA</sequence>
<organism evidence="3 4">
    <name type="scientific">Zopfia rhizophila CBS 207.26</name>
    <dbReference type="NCBI Taxonomy" id="1314779"/>
    <lineage>
        <taxon>Eukaryota</taxon>
        <taxon>Fungi</taxon>
        <taxon>Dikarya</taxon>
        <taxon>Ascomycota</taxon>
        <taxon>Pezizomycotina</taxon>
        <taxon>Dothideomycetes</taxon>
        <taxon>Dothideomycetes incertae sedis</taxon>
        <taxon>Zopfiaceae</taxon>
        <taxon>Zopfia</taxon>
    </lineage>
</organism>
<dbReference type="PANTHER" id="PTHR35395:SF1">
    <property type="entry name" value="DUF6536 DOMAIN-CONTAINING PROTEIN"/>
    <property type="match status" value="1"/>
</dbReference>
<keyword evidence="1" id="KW-0472">Membrane</keyword>
<evidence type="ECO:0000256" key="1">
    <source>
        <dbReference type="SAM" id="Phobius"/>
    </source>
</evidence>
<name>A0A6A6DKU1_9PEZI</name>
<protein>
    <recommendedName>
        <fullName evidence="2">DUF6536 domain-containing protein</fullName>
    </recommendedName>
</protein>
<dbReference type="AlphaFoldDB" id="A0A6A6DKU1"/>
<proteinExistence type="predicted"/>
<feature type="transmembrane region" description="Helical" evidence="1">
    <location>
        <begin position="185"/>
        <end position="202"/>
    </location>
</feature>
<evidence type="ECO:0000259" key="2">
    <source>
        <dbReference type="Pfam" id="PF20163"/>
    </source>
</evidence>
<keyword evidence="4" id="KW-1185">Reference proteome</keyword>
<dbReference type="Pfam" id="PF20163">
    <property type="entry name" value="DUF6536"/>
    <property type="match status" value="1"/>
</dbReference>
<gene>
    <name evidence="3" type="ORF">K469DRAFT_673411</name>
</gene>
<dbReference type="InterPro" id="IPR046623">
    <property type="entry name" value="DUF6536"/>
</dbReference>
<feature type="transmembrane region" description="Helical" evidence="1">
    <location>
        <begin position="120"/>
        <end position="141"/>
    </location>
</feature>
<feature type="transmembrane region" description="Helical" evidence="1">
    <location>
        <begin position="72"/>
        <end position="100"/>
    </location>
</feature>
<feature type="transmembrane region" description="Helical" evidence="1">
    <location>
        <begin position="364"/>
        <end position="386"/>
    </location>
</feature>
<feature type="transmembrane region" description="Helical" evidence="1">
    <location>
        <begin position="617"/>
        <end position="635"/>
    </location>
</feature>
<dbReference type="Proteomes" id="UP000800200">
    <property type="component" value="Unassembled WGS sequence"/>
</dbReference>
<keyword evidence="1" id="KW-1133">Transmembrane helix</keyword>
<feature type="domain" description="DUF6536" evidence="2">
    <location>
        <begin position="75"/>
        <end position="225"/>
    </location>
</feature>
<evidence type="ECO:0000313" key="4">
    <source>
        <dbReference type="Proteomes" id="UP000800200"/>
    </source>
</evidence>
<accession>A0A6A6DKU1</accession>
<feature type="transmembrane region" description="Helical" evidence="1">
    <location>
        <begin position="655"/>
        <end position="685"/>
    </location>
</feature>
<keyword evidence="1" id="KW-0812">Transmembrane</keyword>
<reference evidence="3" key="1">
    <citation type="journal article" date="2020" name="Stud. Mycol.">
        <title>101 Dothideomycetes genomes: a test case for predicting lifestyles and emergence of pathogens.</title>
        <authorList>
            <person name="Haridas S."/>
            <person name="Albert R."/>
            <person name="Binder M."/>
            <person name="Bloem J."/>
            <person name="Labutti K."/>
            <person name="Salamov A."/>
            <person name="Andreopoulos B."/>
            <person name="Baker S."/>
            <person name="Barry K."/>
            <person name="Bills G."/>
            <person name="Bluhm B."/>
            <person name="Cannon C."/>
            <person name="Castanera R."/>
            <person name="Culley D."/>
            <person name="Daum C."/>
            <person name="Ezra D."/>
            <person name="Gonzalez J."/>
            <person name="Henrissat B."/>
            <person name="Kuo A."/>
            <person name="Liang C."/>
            <person name="Lipzen A."/>
            <person name="Lutzoni F."/>
            <person name="Magnuson J."/>
            <person name="Mondo S."/>
            <person name="Nolan M."/>
            <person name="Ohm R."/>
            <person name="Pangilinan J."/>
            <person name="Park H.-J."/>
            <person name="Ramirez L."/>
            <person name="Alfaro M."/>
            <person name="Sun H."/>
            <person name="Tritt A."/>
            <person name="Yoshinaga Y."/>
            <person name="Zwiers L.-H."/>
            <person name="Turgeon B."/>
            <person name="Goodwin S."/>
            <person name="Spatafora J."/>
            <person name="Crous P."/>
            <person name="Grigoriev I."/>
        </authorList>
    </citation>
    <scope>NUCLEOTIDE SEQUENCE</scope>
    <source>
        <strain evidence="3">CBS 207.26</strain>
    </source>
</reference>
<dbReference type="OrthoDB" id="5429634at2759"/>
<evidence type="ECO:0000313" key="3">
    <source>
        <dbReference type="EMBL" id="KAF2180134.1"/>
    </source>
</evidence>